<dbReference type="InterPro" id="IPR018974">
    <property type="entry name" value="Tex-like_N"/>
</dbReference>
<dbReference type="SUPFAM" id="SSF158832">
    <property type="entry name" value="Tex N-terminal region-like"/>
    <property type="match status" value="1"/>
</dbReference>
<keyword evidence="4" id="KW-1185">Reference proteome</keyword>
<dbReference type="InterPro" id="IPR044146">
    <property type="entry name" value="S1_Tex"/>
</dbReference>
<feature type="region of interest" description="Disordered" evidence="1">
    <location>
        <begin position="740"/>
        <end position="777"/>
    </location>
</feature>
<dbReference type="InterPro" id="IPR010994">
    <property type="entry name" value="RuvA_2-like"/>
</dbReference>
<feature type="domain" description="S1 motif" evidence="2">
    <location>
        <begin position="665"/>
        <end position="734"/>
    </location>
</feature>
<dbReference type="InterPro" id="IPR003029">
    <property type="entry name" value="S1_domain"/>
</dbReference>
<dbReference type="InterPro" id="IPR006641">
    <property type="entry name" value="YqgF/RNaseH-like_dom"/>
</dbReference>
<dbReference type="PROSITE" id="PS50126">
    <property type="entry name" value="S1"/>
    <property type="match status" value="1"/>
</dbReference>
<dbReference type="GO" id="GO:0005829">
    <property type="term" value="C:cytosol"/>
    <property type="evidence" value="ECO:0007669"/>
    <property type="project" value="TreeGrafter"/>
</dbReference>
<proteinExistence type="predicted"/>
<dbReference type="SMART" id="SM00732">
    <property type="entry name" value="YqgFc"/>
    <property type="match status" value="1"/>
</dbReference>
<dbReference type="AlphaFoldDB" id="A0A1A8XIR8"/>
<dbReference type="PANTHER" id="PTHR10724:SF10">
    <property type="entry name" value="S1 RNA-BINDING DOMAIN-CONTAINING PROTEIN 1"/>
    <property type="match status" value="1"/>
</dbReference>
<protein>
    <submittedName>
        <fullName evidence="3">Transcriptional accessory protein</fullName>
    </submittedName>
</protein>
<dbReference type="Proteomes" id="UP000199169">
    <property type="component" value="Unassembled WGS sequence"/>
</dbReference>
<dbReference type="STRING" id="1860102.ACCAA_20141"/>
<dbReference type="InterPro" id="IPR041692">
    <property type="entry name" value="HHH_9"/>
</dbReference>
<reference evidence="3 4" key="1">
    <citation type="submission" date="2016-06" db="EMBL/GenBank/DDBJ databases">
        <authorList>
            <person name="Kjaerup R.B."/>
            <person name="Dalgaard T.S."/>
            <person name="Juul-Madsen H.R."/>
        </authorList>
    </citation>
    <scope>NUCLEOTIDE SEQUENCE [LARGE SCALE GENOMIC DNA]</scope>
    <source>
        <strain evidence="3">3</strain>
    </source>
</reference>
<dbReference type="Pfam" id="PF00575">
    <property type="entry name" value="S1"/>
    <property type="match status" value="1"/>
</dbReference>
<feature type="compositionally biased region" description="Low complexity" evidence="1">
    <location>
        <begin position="741"/>
        <end position="765"/>
    </location>
</feature>
<dbReference type="Gene3D" id="1.10.10.650">
    <property type="entry name" value="RuvA domain 2-like"/>
    <property type="match status" value="1"/>
</dbReference>
<dbReference type="Gene3D" id="1.10.150.310">
    <property type="entry name" value="Tex RuvX-like domain-like"/>
    <property type="match status" value="1"/>
</dbReference>
<evidence type="ECO:0000259" key="2">
    <source>
        <dbReference type="PROSITE" id="PS50126"/>
    </source>
</evidence>
<dbReference type="Pfam" id="PF16921">
    <property type="entry name" value="Tex_YqgF"/>
    <property type="match status" value="1"/>
</dbReference>
<dbReference type="Gene3D" id="2.40.50.140">
    <property type="entry name" value="Nucleic acid-binding proteins"/>
    <property type="match status" value="1"/>
</dbReference>
<dbReference type="InterPro" id="IPR012337">
    <property type="entry name" value="RNaseH-like_sf"/>
</dbReference>
<dbReference type="SMART" id="SM00316">
    <property type="entry name" value="S1"/>
    <property type="match status" value="1"/>
</dbReference>
<evidence type="ECO:0000256" key="1">
    <source>
        <dbReference type="SAM" id="MobiDB-lite"/>
    </source>
</evidence>
<dbReference type="FunFam" id="1.10.10.650:FF:000001">
    <property type="entry name" value="S1 RNA-binding domain 1"/>
    <property type="match status" value="1"/>
</dbReference>
<evidence type="ECO:0000313" key="3">
    <source>
        <dbReference type="EMBL" id="SBT05079.1"/>
    </source>
</evidence>
<dbReference type="Gene3D" id="1.10.3500.10">
    <property type="entry name" value="Tex N-terminal region-like"/>
    <property type="match status" value="1"/>
</dbReference>
<name>A0A1A8XIR8_9PROT</name>
<sequence length="777" mass="85030">MPIAMPPPTDPRISEKIAEKIAQEIGCRPAQVRATTALLDEGATVPFIARYRKEATGGLDDIQLRLLDERLTYLREMEDRRTSIVASIEEQGKLTPELAAEISAADTKQRLEDLYLPYKPRRRSKAQIAREAGLAPLADALLADPTLSPESEAGRYVNAEAGFADLRSVLDGARQILMEQFSEDAELLGELRAYLAAHGLVRSTVVVGKENEAAKFQDYFAYSEAILAIPSHRALALLRGRNEGLLQLSLVLDNEPGATTSGANPCEARIALRFGIHDRGRPADKWLADTVRWTWRIKALLHLEGELMNALRERAEAEAIRVFAANLHDLLLAAPAGKHATMGLDPGLRTGVKVAVIDATGKLLDTATIYPHEPRRDWDGSLHTLALLARKHHVDLISIGNGTASRETDRLAADLIRQQAELHLSKVVVSEAGASVYSASEYASREFPDIDVSLRGAVSIARRLQDPLAELVKIDPKSIGVGQYQHDVSQSRLAKALNAVVEDCVNAVGVDVNTASAPLLTRVSGLSPTLATNIVAHRDRHGAFRNRQALREVPRLGEKTFELAAGFLRITDSDDPLDRSAVHPEAYPLVERILADIRKGIREVIGDSRLLKTLAPEKYIDQKFGLPTVRDIIKELEKPGRDPRPEFRTAAFREGVEQLKDLQPGMILEGVVTNVANFGAFVDIGVHQDGLVHISAIADKFVKDPRTVVKAGDVVKVKVLEVDLPRQRIALTMRLADDLPSAPRMAPAPASARARQRQQSQPEASGAMASAFARLKR</sequence>
<dbReference type="InterPro" id="IPR032639">
    <property type="entry name" value="Tex_YqgF"/>
</dbReference>
<dbReference type="GO" id="GO:0003735">
    <property type="term" value="F:structural constituent of ribosome"/>
    <property type="evidence" value="ECO:0007669"/>
    <property type="project" value="TreeGrafter"/>
</dbReference>
<organism evidence="3 4">
    <name type="scientific">Candidatus Accumulibacter aalborgensis</name>
    <dbReference type="NCBI Taxonomy" id="1860102"/>
    <lineage>
        <taxon>Bacteria</taxon>
        <taxon>Pseudomonadati</taxon>
        <taxon>Pseudomonadota</taxon>
        <taxon>Betaproteobacteria</taxon>
        <taxon>Candidatus Accumulibacter</taxon>
    </lineage>
</organism>
<dbReference type="Pfam" id="PF12836">
    <property type="entry name" value="HHH_3"/>
    <property type="match status" value="1"/>
</dbReference>
<evidence type="ECO:0000313" key="4">
    <source>
        <dbReference type="Proteomes" id="UP000199169"/>
    </source>
</evidence>
<dbReference type="InterPro" id="IPR023323">
    <property type="entry name" value="Tex-like_dom_sf"/>
</dbReference>
<dbReference type="SUPFAM" id="SSF53098">
    <property type="entry name" value="Ribonuclease H-like"/>
    <property type="match status" value="1"/>
</dbReference>
<dbReference type="GO" id="GO:0006139">
    <property type="term" value="P:nucleobase-containing compound metabolic process"/>
    <property type="evidence" value="ECO:0007669"/>
    <property type="project" value="InterPro"/>
</dbReference>
<dbReference type="InterPro" id="IPR055179">
    <property type="entry name" value="Tex-like_central_region"/>
</dbReference>
<dbReference type="Pfam" id="PF09371">
    <property type="entry name" value="Tex_N"/>
    <property type="match status" value="1"/>
</dbReference>
<accession>A0A1A8XIR8</accession>
<dbReference type="CDD" id="cd05685">
    <property type="entry name" value="S1_Tex"/>
    <property type="match status" value="1"/>
</dbReference>
<dbReference type="SUPFAM" id="SSF50249">
    <property type="entry name" value="Nucleic acid-binding proteins"/>
    <property type="match status" value="1"/>
</dbReference>
<dbReference type="GO" id="GO:0006412">
    <property type="term" value="P:translation"/>
    <property type="evidence" value="ECO:0007669"/>
    <property type="project" value="TreeGrafter"/>
</dbReference>
<dbReference type="InterPro" id="IPR012340">
    <property type="entry name" value="NA-bd_OB-fold"/>
</dbReference>
<dbReference type="GO" id="GO:0003729">
    <property type="term" value="F:mRNA binding"/>
    <property type="evidence" value="ECO:0007669"/>
    <property type="project" value="UniProtKB-ARBA"/>
</dbReference>
<dbReference type="FunFam" id="1.10.150.310:FF:000001">
    <property type="entry name" value="RNA-binding transcriptional accessory protein"/>
    <property type="match status" value="1"/>
</dbReference>
<dbReference type="FunFam" id="2.40.50.140:FF:000051">
    <property type="entry name" value="RNA-binding transcriptional accessory protein"/>
    <property type="match status" value="1"/>
</dbReference>
<dbReference type="EMBL" id="FLQX01000094">
    <property type="protein sequence ID" value="SBT05079.1"/>
    <property type="molecule type" value="Genomic_DNA"/>
</dbReference>
<dbReference type="InterPro" id="IPR037027">
    <property type="entry name" value="YqgF/RNaseH-like_dom_sf"/>
</dbReference>
<dbReference type="PANTHER" id="PTHR10724">
    <property type="entry name" value="30S RIBOSOMAL PROTEIN S1"/>
    <property type="match status" value="1"/>
</dbReference>
<dbReference type="InterPro" id="IPR050437">
    <property type="entry name" value="Ribos_protein_bS1-like"/>
</dbReference>
<dbReference type="SUPFAM" id="SSF47781">
    <property type="entry name" value="RuvA domain 2-like"/>
    <property type="match status" value="2"/>
</dbReference>
<gene>
    <name evidence="3" type="primary">yhgF</name>
    <name evidence="3" type="ORF">ACCAA_20141</name>
</gene>
<dbReference type="Pfam" id="PF22706">
    <property type="entry name" value="Tex_central_region"/>
    <property type="match status" value="1"/>
</dbReference>
<dbReference type="InterPro" id="IPR023319">
    <property type="entry name" value="Tex-like_HTH_dom_sf"/>
</dbReference>
<dbReference type="FunFam" id="3.30.420.140:FF:000001">
    <property type="entry name" value="RNA-binding transcriptional accessory protein"/>
    <property type="match status" value="1"/>
</dbReference>
<dbReference type="Gene3D" id="3.30.420.140">
    <property type="entry name" value="YqgF/RNase H-like domain"/>
    <property type="match status" value="1"/>
</dbReference>
<dbReference type="Pfam" id="PF17674">
    <property type="entry name" value="HHH_9"/>
    <property type="match status" value="1"/>
</dbReference>